<gene>
    <name evidence="2" type="ORF">K443DRAFT_10418</name>
</gene>
<evidence type="ECO:0000313" key="3">
    <source>
        <dbReference type="Proteomes" id="UP000054477"/>
    </source>
</evidence>
<keyword evidence="3" id="KW-1185">Reference proteome</keyword>
<organism evidence="2 3">
    <name type="scientific">Laccaria amethystina LaAM-08-1</name>
    <dbReference type="NCBI Taxonomy" id="1095629"/>
    <lineage>
        <taxon>Eukaryota</taxon>
        <taxon>Fungi</taxon>
        <taxon>Dikarya</taxon>
        <taxon>Basidiomycota</taxon>
        <taxon>Agaricomycotina</taxon>
        <taxon>Agaricomycetes</taxon>
        <taxon>Agaricomycetidae</taxon>
        <taxon>Agaricales</taxon>
        <taxon>Agaricineae</taxon>
        <taxon>Hydnangiaceae</taxon>
        <taxon>Laccaria</taxon>
    </lineage>
</organism>
<name>A0A0C9XGC4_9AGAR</name>
<feature type="compositionally biased region" description="Polar residues" evidence="1">
    <location>
        <begin position="1"/>
        <end position="12"/>
    </location>
</feature>
<reference evidence="2 3" key="1">
    <citation type="submission" date="2014-04" db="EMBL/GenBank/DDBJ databases">
        <authorList>
            <consortium name="DOE Joint Genome Institute"/>
            <person name="Kuo A."/>
            <person name="Kohler A."/>
            <person name="Nagy L.G."/>
            <person name="Floudas D."/>
            <person name="Copeland A."/>
            <person name="Barry K.W."/>
            <person name="Cichocki N."/>
            <person name="Veneault-Fourrey C."/>
            <person name="LaButti K."/>
            <person name="Lindquist E.A."/>
            <person name="Lipzen A."/>
            <person name="Lundell T."/>
            <person name="Morin E."/>
            <person name="Murat C."/>
            <person name="Sun H."/>
            <person name="Tunlid A."/>
            <person name="Henrissat B."/>
            <person name="Grigoriev I.V."/>
            <person name="Hibbett D.S."/>
            <person name="Martin F."/>
            <person name="Nordberg H.P."/>
            <person name="Cantor M.N."/>
            <person name="Hua S.X."/>
        </authorList>
    </citation>
    <scope>NUCLEOTIDE SEQUENCE [LARGE SCALE GENOMIC DNA]</scope>
    <source>
        <strain evidence="2 3">LaAM-08-1</strain>
    </source>
</reference>
<feature type="region of interest" description="Disordered" evidence="1">
    <location>
        <begin position="1"/>
        <end position="54"/>
    </location>
</feature>
<evidence type="ECO:0000256" key="1">
    <source>
        <dbReference type="SAM" id="MobiDB-lite"/>
    </source>
</evidence>
<evidence type="ECO:0000313" key="2">
    <source>
        <dbReference type="EMBL" id="KIJ96731.1"/>
    </source>
</evidence>
<dbReference type="HOGENOM" id="CLU_2427339_0_0_1"/>
<sequence>MSHGSSLQQPSSFPHHLIAPHHSSLPPSMPTTRSNIPVMRDSHTCLSPPISNTPRKRATAALCHIADSNVATKRTTWHKGRTTPMDNRGEG</sequence>
<dbReference type="EMBL" id="KN838712">
    <property type="protein sequence ID" value="KIJ96731.1"/>
    <property type="molecule type" value="Genomic_DNA"/>
</dbReference>
<protein>
    <submittedName>
        <fullName evidence="2">Unplaced genomic scaffold K443scaffold_177, whole genome shotgun sequence</fullName>
    </submittedName>
</protein>
<accession>A0A0C9XGC4</accession>
<dbReference type="AlphaFoldDB" id="A0A0C9XGC4"/>
<dbReference type="Proteomes" id="UP000054477">
    <property type="component" value="Unassembled WGS sequence"/>
</dbReference>
<reference evidence="3" key="2">
    <citation type="submission" date="2015-01" db="EMBL/GenBank/DDBJ databases">
        <title>Evolutionary Origins and Diversification of the Mycorrhizal Mutualists.</title>
        <authorList>
            <consortium name="DOE Joint Genome Institute"/>
            <consortium name="Mycorrhizal Genomics Consortium"/>
            <person name="Kohler A."/>
            <person name="Kuo A."/>
            <person name="Nagy L.G."/>
            <person name="Floudas D."/>
            <person name="Copeland A."/>
            <person name="Barry K.W."/>
            <person name="Cichocki N."/>
            <person name="Veneault-Fourrey C."/>
            <person name="LaButti K."/>
            <person name="Lindquist E.A."/>
            <person name="Lipzen A."/>
            <person name="Lundell T."/>
            <person name="Morin E."/>
            <person name="Murat C."/>
            <person name="Riley R."/>
            <person name="Ohm R."/>
            <person name="Sun H."/>
            <person name="Tunlid A."/>
            <person name="Henrissat B."/>
            <person name="Grigoriev I.V."/>
            <person name="Hibbett D.S."/>
            <person name="Martin F."/>
        </authorList>
    </citation>
    <scope>NUCLEOTIDE SEQUENCE [LARGE SCALE GENOMIC DNA]</scope>
    <source>
        <strain evidence="3">LaAM-08-1</strain>
    </source>
</reference>
<proteinExistence type="predicted"/>